<evidence type="ECO:0000256" key="8">
    <source>
        <dbReference type="SAM" id="MobiDB-lite"/>
    </source>
</evidence>
<feature type="compositionally biased region" description="Basic and acidic residues" evidence="8">
    <location>
        <begin position="89"/>
        <end position="101"/>
    </location>
</feature>
<dbReference type="Pfam" id="PF01644">
    <property type="entry name" value="Chitin_synth_1"/>
    <property type="match status" value="1"/>
</dbReference>
<dbReference type="OrthoDB" id="26569at2759"/>
<comment type="similarity">
    <text evidence="7">Belongs to the chitin synthase family.</text>
</comment>
<feature type="compositionally biased region" description="Polar residues" evidence="8">
    <location>
        <begin position="42"/>
        <end position="52"/>
    </location>
</feature>
<feature type="transmembrane region" description="Helical" evidence="7">
    <location>
        <begin position="931"/>
        <end position="957"/>
    </location>
</feature>
<evidence type="ECO:0000256" key="1">
    <source>
        <dbReference type="ARBA" id="ARBA00004141"/>
    </source>
</evidence>
<keyword evidence="11" id="KW-1185">Reference proteome</keyword>
<dbReference type="STRING" id="984486.A0A1E3QLW9"/>
<reference evidence="11" key="1">
    <citation type="submission" date="2016-05" db="EMBL/GenBank/DDBJ databases">
        <title>Comparative genomics of biotechnologically important yeasts.</title>
        <authorList>
            <consortium name="DOE Joint Genome Institute"/>
            <person name="Riley R."/>
            <person name="Haridas S."/>
            <person name="Wolfe K.H."/>
            <person name="Lopes M.R."/>
            <person name="Hittinger C.T."/>
            <person name="Goker M."/>
            <person name="Salamov A."/>
            <person name="Wisecaver J."/>
            <person name="Long T.M."/>
            <person name="Aerts A.L."/>
            <person name="Barry K."/>
            <person name="Choi C."/>
            <person name="Clum A."/>
            <person name="Coughlan A.Y."/>
            <person name="Deshpande S."/>
            <person name="Douglass A.P."/>
            <person name="Hanson S.J."/>
            <person name="Klenk H.-P."/>
            <person name="Labutti K."/>
            <person name="Lapidus A."/>
            <person name="Lindquist E."/>
            <person name="Lipzen A."/>
            <person name="Meier-Kolthoff J.P."/>
            <person name="Ohm R.A."/>
            <person name="Otillar R.P."/>
            <person name="Pangilinan J."/>
            <person name="Peng Y."/>
            <person name="Rokas A."/>
            <person name="Rosa C.A."/>
            <person name="Scheuner C."/>
            <person name="Sibirny A.A."/>
            <person name="Slot J.C."/>
            <person name="Stielow J.B."/>
            <person name="Sun H."/>
            <person name="Kurtzman C.P."/>
            <person name="Blackwell M."/>
            <person name="Grigoriev I.V."/>
            <person name="Jeffries T.W."/>
        </authorList>
    </citation>
    <scope>NUCLEOTIDE SEQUENCE [LARGE SCALE GENOMIC DNA]</scope>
    <source>
        <strain evidence="11">NRRL Y-12698</strain>
    </source>
</reference>
<keyword evidence="7" id="KW-0961">Cell wall biogenesis/degradation</keyword>
<dbReference type="AlphaFoldDB" id="A0A1E3QLW9"/>
<feature type="transmembrane region" description="Helical" evidence="7">
    <location>
        <begin position="729"/>
        <end position="756"/>
    </location>
</feature>
<evidence type="ECO:0000256" key="7">
    <source>
        <dbReference type="RuleBase" id="RU366040"/>
    </source>
</evidence>
<evidence type="ECO:0000259" key="9">
    <source>
        <dbReference type="Pfam" id="PF08407"/>
    </source>
</evidence>
<evidence type="ECO:0000256" key="4">
    <source>
        <dbReference type="ARBA" id="ARBA00022692"/>
    </source>
</evidence>
<dbReference type="GO" id="GO:0030428">
    <property type="term" value="C:cell septum"/>
    <property type="evidence" value="ECO:0007669"/>
    <property type="project" value="TreeGrafter"/>
</dbReference>
<evidence type="ECO:0000256" key="2">
    <source>
        <dbReference type="ARBA" id="ARBA00012543"/>
    </source>
</evidence>
<name>A0A1E3QLW9_9ASCO</name>
<feature type="compositionally biased region" description="Low complexity" evidence="8">
    <location>
        <begin position="78"/>
        <end position="88"/>
    </location>
</feature>
<feature type="transmembrane region" description="Helical" evidence="7">
    <location>
        <begin position="903"/>
        <end position="919"/>
    </location>
</feature>
<feature type="domain" description="Chitin synthase N-terminal" evidence="9">
    <location>
        <begin position="235"/>
        <end position="299"/>
    </location>
</feature>
<dbReference type="PANTHER" id="PTHR22914">
    <property type="entry name" value="CHITIN SYNTHASE"/>
    <property type="match status" value="1"/>
</dbReference>
<feature type="transmembrane region" description="Helical" evidence="7">
    <location>
        <begin position="698"/>
        <end position="717"/>
    </location>
</feature>
<evidence type="ECO:0000313" key="11">
    <source>
        <dbReference type="Proteomes" id="UP000094336"/>
    </source>
</evidence>
<dbReference type="EMBL" id="KV454437">
    <property type="protein sequence ID" value="ODQ77977.1"/>
    <property type="molecule type" value="Genomic_DNA"/>
</dbReference>
<dbReference type="Pfam" id="PF08407">
    <property type="entry name" value="Chitin_synth_1N"/>
    <property type="match status" value="1"/>
</dbReference>
<dbReference type="InterPro" id="IPR013616">
    <property type="entry name" value="Chitin_synth_N"/>
</dbReference>
<dbReference type="PANTHER" id="PTHR22914:SF38">
    <property type="entry name" value="CHITIN SYNTHASE 2"/>
    <property type="match status" value="1"/>
</dbReference>
<dbReference type="GO" id="GO:0005935">
    <property type="term" value="C:cellular bud neck"/>
    <property type="evidence" value="ECO:0007669"/>
    <property type="project" value="EnsemblFungi"/>
</dbReference>
<evidence type="ECO:0000256" key="3">
    <source>
        <dbReference type="ARBA" id="ARBA00022676"/>
    </source>
</evidence>
<comment type="catalytic activity">
    <reaction evidence="7">
        <text>[(1-&gt;4)-N-acetyl-beta-D-glucosaminyl](n) + UDP-N-acetyl-alpha-D-glucosamine = [(1-&gt;4)-N-acetyl-beta-D-glucosaminyl](n+1) + UDP + H(+)</text>
        <dbReference type="Rhea" id="RHEA:16637"/>
        <dbReference type="Rhea" id="RHEA-COMP:9593"/>
        <dbReference type="Rhea" id="RHEA-COMP:9595"/>
        <dbReference type="ChEBI" id="CHEBI:15378"/>
        <dbReference type="ChEBI" id="CHEBI:17029"/>
        <dbReference type="ChEBI" id="CHEBI:57705"/>
        <dbReference type="ChEBI" id="CHEBI:58223"/>
        <dbReference type="EC" id="2.4.1.16"/>
    </reaction>
</comment>
<dbReference type="CDD" id="cd04190">
    <property type="entry name" value="Chitin_synth_C"/>
    <property type="match status" value="1"/>
</dbReference>
<keyword evidence="5 7" id="KW-1133">Transmembrane helix</keyword>
<protein>
    <recommendedName>
        <fullName evidence="2 7">Chitin synthase</fullName>
        <ecNumber evidence="2 7">2.4.1.16</ecNumber>
    </recommendedName>
</protein>
<dbReference type="GeneID" id="30147530"/>
<feature type="transmembrane region" description="Helical" evidence="7">
    <location>
        <begin position="660"/>
        <end position="678"/>
    </location>
</feature>
<dbReference type="GO" id="GO:0005886">
    <property type="term" value="C:plasma membrane"/>
    <property type="evidence" value="ECO:0007669"/>
    <property type="project" value="UniProtKB-SubCell"/>
</dbReference>
<dbReference type="GO" id="GO:0071555">
    <property type="term" value="P:cell wall organization"/>
    <property type="evidence" value="ECO:0007669"/>
    <property type="project" value="UniProtKB-KW"/>
</dbReference>
<evidence type="ECO:0000256" key="5">
    <source>
        <dbReference type="ARBA" id="ARBA00022989"/>
    </source>
</evidence>
<keyword evidence="7" id="KW-1003">Cell membrane</keyword>
<dbReference type="InterPro" id="IPR029044">
    <property type="entry name" value="Nucleotide-diphossugar_trans"/>
</dbReference>
<sequence>MSSPFDDTTNLLDAPSAPSPAHSPRRFQSAYTPLRNDAPETGYNSRPASPTRFSPAVAFGKRNHASLSAGPNLPYSLPDSAPSSPSRTSRTEWTRLESPKRTGSEVIIIEDETYSQSANFSSSTTSSKRLLPVPQPIFSPQTYAEANQRDDETIKTFQFEDYSGKEFEDYEEKAQTDSIFSAGQETFAYGETYGEAREYPNNPADEEESMFGSSVDNHMMMDLRDYRPSGDTFYKRKVPLKGGHLILENPVPEKLVANLPRTDSEEFTKMLYTACTSGPDDFAALGFTLRAAKYGRETEIVICVTMYNEDEFSFARTMHAVMKNVAHLCSRYKSRLWGKDGWKKVQVIIVSDGRNKISDGVLQLLTAIGVYQDKLTRAYVNEKEVNAHIFEYTTQLSIDENLKIKSSEKNLAPVQVLLCLKEKNQKKINSHRWLFNAFCPVLNPNVVVLLDVGTKPDNHAVYNLWKAFDKDSNIAGAAGEIRTIKGKGWINLLNPLVASQNFEYKMSNILDKPLESVFGYISVLPGALSAYRYIALTNHEDGTGPLASYFRGEDLLSDKKGEVKASSKIKDFFEANMYLAEDRILCWELVAKKDEKWLLKYVRAATGETDVPDSVDEFISQRRRWLNGALFAAMYSQFNFRQIWQTDHSVVRKLFLHIEFLYQFLNSMFSIFSLANFYLTFYFLTGSGGKLLGTAGDVLFKIFNYLLICDLAGIFVMSIGNRPQASKSLFIVGMSILTLCTLYSLICGFYFVIHILTHADELAGSRSVVTTIVVSLLSTYGVYALMSILYLDPWHILTCSLQYFLMIPSYTCTLQIYAFCNTHDVSWGTKGDNGPVSERSTYIIEKNDQGIEVAEVYEFNNDELYEEALYNIRNKRSSLKVKEVVRKQPNSGEDYARDIRTKVVLVWLVVNLVFIMIMMEVFSPDLTETNYYLSFILVSVAFLSFFKALGSLAYLFVEGLRWCVESKSKFFENRGGYSSTAKALNPF</sequence>
<dbReference type="GO" id="GO:0006031">
    <property type="term" value="P:chitin biosynthetic process"/>
    <property type="evidence" value="ECO:0007669"/>
    <property type="project" value="UniProtKB-UniRule"/>
</dbReference>
<feature type="transmembrane region" description="Helical" evidence="7">
    <location>
        <begin position="768"/>
        <end position="791"/>
    </location>
</feature>
<organism evidence="10 11">
    <name type="scientific">Babjeviella inositovora NRRL Y-12698</name>
    <dbReference type="NCBI Taxonomy" id="984486"/>
    <lineage>
        <taxon>Eukaryota</taxon>
        <taxon>Fungi</taxon>
        <taxon>Dikarya</taxon>
        <taxon>Ascomycota</taxon>
        <taxon>Saccharomycotina</taxon>
        <taxon>Pichiomycetes</taxon>
        <taxon>Serinales incertae sedis</taxon>
        <taxon>Babjeviella</taxon>
    </lineage>
</organism>
<keyword evidence="4 7" id="KW-0812">Transmembrane</keyword>
<dbReference type="InterPro" id="IPR004835">
    <property type="entry name" value="Chitin_synth"/>
</dbReference>
<dbReference type="Proteomes" id="UP000094336">
    <property type="component" value="Unassembled WGS sequence"/>
</dbReference>
<comment type="subcellular location">
    <subcellularLocation>
        <location evidence="7">Cell membrane</location>
        <topology evidence="7">Multi-pass membrane protein</topology>
    </subcellularLocation>
    <subcellularLocation>
        <location evidence="1">Membrane</location>
        <topology evidence="1">Multi-pass membrane protein</topology>
    </subcellularLocation>
</comment>
<keyword evidence="6 7" id="KW-0472">Membrane</keyword>
<feature type="compositionally biased region" description="Polar residues" evidence="8">
    <location>
        <begin position="1"/>
        <end position="11"/>
    </location>
</feature>
<evidence type="ECO:0000256" key="6">
    <source>
        <dbReference type="ARBA" id="ARBA00023136"/>
    </source>
</evidence>
<dbReference type="RefSeq" id="XP_018983305.1">
    <property type="nucleotide sequence ID" value="XM_019129677.1"/>
</dbReference>
<dbReference type="SUPFAM" id="SSF53448">
    <property type="entry name" value="Nucleotide-diphospho-sugar transferases"/>
    <property type="match status" value="1"/>
</dbReference>
<dbReference type="GO" id="GO:1902404">
    <property type="term" value="P:mitotic actomyosin contractile ring contraction"/>
    <property type="evidence" value="ECO:0007669"/>
    <property type="project" value="EnsemblFungi"/>
</dbReference>
<dbReference type="EC" id="2.4.1.16" evidence="2 7"/>
<keyword evidence="7 10" id="KW-0808">Transferase</keyword>
<keyword evidence="3 7" id="KW-0328">Glycosyltransferase</keyword>
<feature type="region of interest" description="Disordered" evidence="8">
    <location>
        <begin position="1"/>
        <end position="101"/>
    </location>
</feature>
<comment type="function">
    <text evidence="7">Polymerizes chitin, a structural polymer of the cell wall and septum, by transferring the sugar moiety of UDP-GlcNAc to the non-reducing end of the growing chitin polymer.</text>
</comment>
<gene>
    <name evidence="10" type="ORF">BABINDRAFT_163027</name>
</gene>
<accession>A0A1E3QLW9</accession>
<proteinExistence type="inferred from homology"/>
<dbReference type="GO" id="GO:0004100">
    <property type="term" value="F:chitin synthase activity"/>
    <property type="evidence" value="ECO:0007669"/>
    <property type="project" value="UniProtKB-UniRule"/>
</dbReference>
<evidence type="ECO:0000313" key="10">
    <source>
        <dbReference type="EMBL" id="ODQ77977.1"/>
    </source>
</evidence>